<reference evidence="2 3" key="2">
    <citation type="journal article" date="2017" name="Genome Biol.">
        <title>New reference genome sequences of hot pepper reveal the massive evolution of plant disease-resistance genes by retroduplication.</title>
        <authorList>
            <person name="Kim S."/>
            <person name="Park J."/>
            <person name="Yeom S.I."/>
            <person name="Kim Y.M."/>
            <person name="Seo E."/>
            <person name="Kim K.T."/>
            <person name="Kim M.S."/>
            <person name="Lee J.M."/>
            <person name="Cheong K."/>
            <person name="Shin H.S."/>
            <person name="Kim S.B."/>
            <person name="Han K."/>
            <person name="Lee J."/>
            <person name="Park M."/>
            <person name="Lee H.A."/>
            <person name="Lee H.Y."/>
            <person name="Lee Y."/>
            <person name="Oh S."/>
            <person name="Lee J.H."/>
            <person name="Choi E."/>
            <person name="Choi E."/>
            <person name="Lee S.E."/>
            <person name="Jeon J."/>
            <person name="Kim H."/>
            <person name="Choi G."/>
            <person name="Song H."/>
            <person name="Lee J."/>
            <person name="Lee S.C."/>
            <person name="Kwon J.K."/>
            <person name="Lee H.Y."/>
            <person name="Koo N."/>
            <person name="Hong Y."/>
            <person name="Kim R.W."/>
            <person name="Kang W.H."/>
            <person name="Huh J.H."/>
            <person name="Kang B.C."/>
            <person name="Yang T.J."/>
            <person name="Lee Y.H."/>
            <person name="Bennetzen J.L."/>
            <person name="Choi D."/>
        </authorList>
    </citation>
    <scope>NUCLEOTIDE SEQUENCE [LARGE SCALE GENOMIC DNA]</scope>
    <source>
        <strain evidence="3">cv. CM334</strain>
    </source>
</reference>
<evidence type="ECO:0000313" key="2">
    <source>
        <dbReference type="EMBL" id="PHT64926.1"/>
    </source>
</evidence>
<dbReference type="Proteomes" id="UP000222542">
    <property type="component" value="Unassembled WGS sequence"/>
</dbReference>
<dbReference type="AlphaFoldDB" id="A0A2G2Y586"/>
<reference evidence="2 3" key="1">
    <citation type="journal article" date="2014" name="Nat. Genet.">
        <title>Genome sequence of the hot pepper provides insights into the evolution of pungency in Capsicum species.</title>
        <authorList>
            <person name="Kim S."/>
            <person name="Park M."/>
            <person name="Yeom S.I."/>
            <person name="Kim Y.M."/>
            <person name="Lee J.M."/>
            <person name="Lee H.A."/>
            <person name="Seo E."/>
            <person name="Choi J."/>
            <person name="Cheong K."/>
            <person name="Kim K.T."/>
            <person name="Jung K."/>
            <person name="Lee G.W."/>
            <person name="Oh S.K."/>
            <person name="Bae C."/>
            <person name="Kim S.B."/>
            <person name="Lee H.Y."/>
            <person name="Kim S.Y."/>
            <person name="Kim M.S."/>
            <person name="Kang B.C."/>
            <person name="Jo Y.D."/>
            <person name="Yang H.B."/>
            <person name="Jeong H.J."/>
            <person name="Kang W.H."/>
            <person name="Kwon J.K."/>
            <person name="Shin C."/>
            <person name="Lim J.Y."/>
            <person name="Park J.H."/>
            <person name="Huh J.H."/>
            <person name="Kim J.S."/>
            <person name="Kim B.D."/>
            <person name="Cohen O."/>
            <person name="Paran I."/>
            <person name="Suh M.C."/>
            <person name="Lee S.B."/>
            <person name="Kim Y.K."/>
            <person name="Shin Y."/>
            <person name="Noh S.J."/>
            <person name="Park J."/>
            <person name="Seo Y.S."/>
            <person name="Kwon S.Y."/>
            <person name="Kim H.A."/>
            <person name="Park J.M."/>
            <person name="Kim H.J."/>
            <person name="Choi S.B."/>
            <person name="Bosland P.W."/>
            <person name="Reeves G."/>
            <person name="Jo S.H."/>
            <person name="Lee B.W."/>
            <person name="Cho H.T."/>
            <person name="Choi H.S."/>
            <person name="Lee M.S."/>
            <person name="Yu Y."/>
            <person name="Do Choi Y."/>
            <person name="Park B.S."/>
            <person name="van Deynze A."/>
            <person name="Ashrafi H."/>
            <person name="Hill T."/>
            <person name="Kim W.T."/>
            <person name="Pai H.S."/>
            <person name="Ahn H.K."/>
            <person name="Yeam I."/>
            <person name="Giovannoni J.J."/>
            <person name="Rose J.K."/>
            <person name="Sorensen I."/>
            <person name="Lee S.J."/>
            <person name="Kim R.W."/>
            <person name="Choi I.Y."/>
            <person name="Choi B.S."/>
            <person name="Lim J.S."/>
            <person name="Lee Y.H."/>
            <person name="Choi D."/>
        </authorList>
    </citation>
    <scope>NUCLEOTIDE SEQUENCE [LARGE SCALE GENOMIC DNA]</scope>
    <source>
        <strain evidence="3">cv. CM334</strain>
    </source>
</reference>
<evidence type="ECO:0000256" key="1">
    <source>
        <dbReference type="SAM" id="MobiDB-lite"/>
    </source>
</evidence>
<dbReference type="Gramene" id="PHT64926">
    <property type="protein sequence ID" value="PHT64926"/>
    <property type="gene ID" value="T459_29351"/>
</dbReference>
<name>A0A2G2Y586_CAPAN</name>
<organism evidence="2 3">
    <name type="scientific">Capsicum annuum</name>
    <name type="common">Capsicum pepper</name>
    <dbReference type="NCBI Taxonomy" id="4072"/>
    <lineage>
        <taxon>Eukaryota</taxon>
        <taxon>Viridiplantae</taxon>
        <taxon>Streptophyta</taxon>
        <taxon>Embryophyta</taxon>
        <taxon>Tracheophyta</taxon>
        <taxon>Spermatophyta</taxon>
        <taxon>Magnoliopsida</taxon>
        <taxon>eudicotyledons</taxon>
        <taxon>Gunneridae</taxon>
        <taxon>Pentapetalae</taxon>
        <taxon>asterids</taxon>
        <taxon>lamiids</taxon>
        <taxon>Solanales</taxon>
        <taxon>Solanaceae</taxon>
        <taxon>Solanoideae</taxon>
        <taxon>Capsiceae</taxon>
        <taxon>Capsicum</taxon>
    </lineage>
</organism>
<sequence>MEKIMKPPKIQEQTTNEQREEPIWPDSQNTIPDELLPSLNVYSSKSIIIDPSANRELQTPVQNLRIRRPSKLKKSPYTSKFGSAAGRSARKIRIFFPKHPFVYHSINGIVDTKIVKKFMD</sequence>
<accession>A0A2G2Y586</accession>
<gene>
    <name evidence="2" type="ORF">T459_29351</name>
</gene>
<keyword evidence="3" id="KW-1185">Reference proteome</keyword>
<feature type="region of interest" description="Disordered" evidence="1">
    <location>
        <begin position="1"/>
        <end position="31"/>
    </location>
</feature>
<dbReference type="EMBL" id="AYRZ02000012">
    <property type="protein sequence ID" value="PHT64926.1"/>
    <property type="molecule type" value="Genomic_DNA"/>
</dbReference>
<comment type="caution">
    <text evidence="2">The sequence shown here is derived from an EMBL/GenBank/DDBJ whole genome shotgun (WGS) entry which is preliminary data.</text>
</comment>
<protein>
    <submittedName>
        <fullName evidence="2">Uncharacterized protein</fullName>
    </submittedName>
</protein>
<dbReference type="OMA" id="EEPIWPD"/>
<evidence type="ECO:0000313" key="3">
    <source>
        <dbReference type="Proteomes" id="UP000222542"/>
    </source>
</evidence>
<proteinExistence type="predicted"/>